<dbReference type="EMBL" id="JACJFM010000022">
    <property type="protein sequence ID" value="MBB1487999.1"/>
    <property type="molecule type" value="Genomic_DNA"/>
</dbReference>
<sequence>MSQRSLTEFSRISRLYSGERFGIYRATRASDQLPVILKYHQNPDDNRMAESQRLLQQEFEILKHIRITGIIRPLEQILCEKGLVTIFPDQSAISLRQLISKKRLSWHQVLPIAIALGEILSGLHGQKIIHKQITPDNILLIRENNESNPAASDDKADSDTPYETHFIPDNATVTHTDSEYDEKTNNLFTLTDSGHSIRYRIQLIDFSRATQLEREPAHWQDSLLKQEVLPYIAPEQTGRINRAVDYRTDFYGLGCTLYELLTGSPPFSGLDRLEVIHSHIAKTPLFPSDKNPDIPLVFAQIVMRLLAKDASGRYQSSIGLNDDLMRCYQQWQQSGTVTDFPIAEQDLTEHFVLPQQLYGREKRIQQLIRIYNRVARGHSEISLISGYAGVGKSSLVHEIRQYISERNGHFVSGKFGQFGRNRPYAAIIQALQNLIRQLLTEPEHSISLWRTVIMNALGNHAGVLTRLIPELELIIGEQPQAPSLPPAEEKNRFSRIFQQLIQVFTHEQRPLVLFLDDLHWADQASIDLIQVLITHESEVRSTRSLMLIGSYRAEEVYSDHPLGLMLQTLKRQSVPLNEIQLQPLEVNQINHLLTDTLGCSEEDSLALARICQEKTQGNPFFLNQFLSTLNQEQMIFFRDNRWQWDLDVIASQSLSDNVVDLMIRKIRSLEQDTQQLLTHAACIGNPFTLKTLSEISGYAPGKVASLLWLPLQERLILPQDGNYFFSYTVIDNKHELNSDYSIQYRFAHDRIQQAAYSLLAEPHRKALHLKIGLLMQNSASDFDQQDIFEITHHLNQATELLENPQQKTALAEMNLKAGELSRKTAAFEASREYFRQGRNLLDQDWEQHYPLMLKLCSMGAESAWIQGKTHEMESLITQVHNNAASLLDQVAIYELQIQARVSENRFQDALQVALKILKLLGIEITPNPGVLRLLYNRIRTRSLIRKFPMGNIESLPAMTDEHMKAALPIMASMFGVVKFSNPGLRPLVMARQVEITLKYGLLPSSAQALAGYGGVLCGLYMDIEQGYRLGQIALEIDSKLPSRLSHHKTISLYNSYVRHWKEPLSSTLEPLLTGYQAGLDCGDIEWSIYCLATWIQYRLPLADNLADAQPEMEHFFRQIKASGQKQSEYYSRYALQCIDNLRGLNANPMMLDGRFNQEEEMLSRHTQNNHRTAVCVHHFYKALLAFLFGDTQAAARHCQQAEQDLDSIGATFTSAWLIFLSGLTLLAEIREGGIQGQNRRLNQVIKIIGKVRHWASYNPENNKGRLLLLQAELARVQQKFTLAMSLYEEAIEHTSQGEIWLDKAMACELCGDFYRQWNKPLISEAYLHKAQSYYSRWGADAKAEHMTSWYGLAEVQAYGNTSNVLPAREQRGHGNQMLDTLSVMRASHAIADEIVLERLLARLMRLALENAGAQKAILALKRDNRLCIEAEDDLSGPPRFFSGQSIDEQTERLPANILHYVQRTKETVVLSNALEHDMFMQDSYIRLHQPRSLLCMPILYHGNLTAVLYLENRESADVFNRERLETLQILSAQASISIENAKLYQSLQSSEQAFRSLFENAIEGIFRISPNGDLLSANPALARLMGFADSSALLRHCSNLKKHCFVNSDDEQHFFASLCQNAEVRGFITQWRSADGQILDISLSARSVSNDSGDLQLFEGSVADISEQRQKEEAEKARMAAVFGQQKAEAANEAKSQFLATMSHEIRTPLNGILGMTQLLMNSELNTVQQQQINSLYQSGQSLLNIVNDVLDFARTEAGQLEADHHPFSLHELLHNLEHQLSPLVANKNISFRSDIPDNLPDALKGDSRLLNQILMNLCSNAIKFTDDGYVELNIQQTELPRSASESNASADDQIYLTFSVMDTGIGIPEEAHSKIFQHFSQADSSITRRYGGSGLGLSICKQLTELLGGQIGFSSSSGDGSEFWCSLPFTLLPATAVETQGYQPVKRPEVSSTAQQTPLRILLVEDMEINQQVATGLLSHAGHITDIAEDGYTALSLHHDNDYDLILMDINLPDMDGLETTRRIRQHKNQQKAQVHVIALTAAVTDQELSRYQKHGIQSVLSKPIQAEQLHDCLSRLVPQVVQVNVNNDKQRGQSEPETIDSALFDSGLIHQHQAALGEQFKQLLQSFEHQFILLEEQLLSAIQHNKPVQAANICHKMAGSSANFALKRLNDHCIQLEILCQSAANQETDTTSDWLHHSNIQCQQLTEIRQTTLNSLYQYIRTST</sequence>
<dbReference type="FunFam" id="1.10.287.130:FF:000004">
    <property type="entry name" value="Ethylene receptor 1"/>
    <property type="match status" value="1"/>
</dbReference>
<dbReference type="NCBIfam" id="TIGR00229">
    <property type="entry name" value="sensory_box"/>
    <property type="match status" value="1"/>
</dbReference>
<evidence type="ECO:0000256" key="2">
    <source>
        <dbReference type="ARBA" id="ARBA00004370"/>
    </source>
</evidence>
<evidence type="ECO:0000256" key="10">
    <source>
        <dbReference type="ARBA" id="ARBA00022989"/>
    </source>
</evidence>
<keyword evidence="20" id="KW-1185">Reference proteome</keyword>
<dbReference type="Gene3D" id="3.40.50.2300">
    <property type="match status" value="1"/>
</dbReference>
<reference evidence="19 20" key="1">
    <citation type="submission" date="2020-08" db="EMBL/GenBank/DDBJ databases">
        <title>Oceanospirillum sp. nov. isolated from marine sediment.</title>
        <authorList>
            <person name="Ji X."/>
        </authorList>
    </citation>
    <scope>NUCLEOTIDE SEQUENCE [LARGE SCALE GENOMIC DNA]</scope>
    <source>
        <strain evidence="19 20">D5</strain>
    </source>
</reference>
<dbReference type="InterPro" id="IPR035965">
    <property type="entry name" value="PAS-like_dom_sf"/>
</dbReference>
<dbReference type="InterPro" id="IPR003661">
    <property type="entry name" value="HisK_dim/P_dom"/>
</dbReference>
<dbReference type="Gene3D" id="3.40.50.300">
    <property type="entry name" value="P-loop containing nucleotide triphosphate hydrolases"/>
    <property type="match status" value="1"/>
</dbReference>
<comment type="subcellular location">
    <subcellularLocation>
        <location evidence="2">Membrane</location>
    </subcellularLocation>
</comment>
<dbReference type="Proteomes" id="UP000565262">
    <property type="component" value="Unassembled WGS sequence"/>
</dbReference>
<dbReference type="InterPro" id="IPR036890">
    <property type="entry name" value="HATPase_C_sf"/>
</dbReference>
<evidence type="ECO:0000256" key="9">
    <source>
        <dbReference type="ARBA" id="ARBA00022840"/>
    </source>
</evidence>
<evidence type="ECO:0000256" key="11">
    <source>
        <dbReference type="ARBA" id="ARBA00023012"/>
    </source>
</evidence>
<evidence type="ECO:0000256" key="1">
    <source>
        <dbReference type="ARBA" id="ARBA00000085"/>
    </source>
</evidence>
<accession>A0A839IU43</accession>
<proteinExistence type="predicted"/>
<dbReference type="SUPFAM" id="SSF55785">
    <property type="entry name" value="PYP-like sensor domain (PAS domain)"/>
    <property type="match status" value="1"/>
</dbReference>
<dbReference type="SMART" id="SM00220">
    <property type="entry name" value="S_TKc"/>
    <property type="match status" value="1"/>
</dbReference>
<evidence type="ECO:0000256" key="4">
    <source>
        <dbReference type="ARBA" id="ARBA00022553"/>
    </source>
</evidence>
<dbReference type="SUPFAM" id="SSF47226">
    <property type="entry name" value="Histidine-containing phosphotransfer domain, HPT domain"/>
    <property type="match status" value="1"/>
</dbReference>
<evidence type="ECO:0000256" key="7">
    <source>
        <dbReference type="ARBA" id="ARBA00022741"/>
    </source>
</evidence>
<dbReference type="SUPFAM" id="SSF55781">
    <property type="entry name" value="GAF domain-like"/>
    <property type="match status" value="1"/>
</dbReference>
<feature type="domain" description="PAC" evidence="18">
    <location>
        <begin position="1620"/>
        <end position="1677"/>
    </location>
</feature>
<dbReference type="SMART" id="SM00387">
    <property type="entry name" value="HATPase_c"/>
    <property type="match status" value="1"/>
</dbReference>
<gene>
    <name evidence="19" type="ORF">H4O21_15440</name>
</gene>
<dbReference type="RefSeq" id="WP_182809778.1">
    <property type="nucleotide sequence ID" value="NZ_JACJFM010000022.1"/>
</dbReference>
<dbReference type="InterPro" id="IPR027417">
    <property type="entry name" value="P-loop_NTPase"/>
</dbReference>
<dbReference type="CDD" id="cd00082">
    <property type="entry name" value="HisKA"/>
    <property type="match status" value="1"/>
</dbReference>
<dbReference type="PROSITE" id="PS50011">
    <property type="entry name" value="PROTEIN_KINASE_DOM"/>
    <property type="match status" value="1"/>
</dbReference>
<evidence type="ECO:0000259" key="15">
    <source>
        <dbReference type="PROSITE" id="PS50109"/>
    </source>
</evidence>
<evidence type="ECO:0000256" key="8">
    <source>
        <dbReference type="ARBA" id="ARBA00022777"/>
    </source>
</evidence>
<feature type="domain" description="Response regulatory" evidence="16">
    <location>
        <begin position="1961"/>
        <end position="2079"/>
    </location>
</feature>
<dbReference type="PROSITE" id="PS50110">
    <property type="entry name" value="RESPONSE_REGULATORY"/>
    <property type="match status" value="1"/>
</dbReference>
<name>A0A839IU43_9GAMM</name>
<dbReference type="SMART" id="SM00065">
    <property type="entry name" value="GAF"/>
    <property type="match status" value="1"/>
</dbReference>
<dbReference type="InterPro" id="IPR000700">
    <property type="entry name" value="PAS-assoc_C"/>
</dbReference>
<dbReference type="PRINTS" id="PR00344">
    <property type="entry name" value="BCTRLSENSOR"/>
</dbReference>
<evidence type="ECO:0000259" key="18">
    <source>
        <dbReference type="PROSITE" id="PS50113"/>
    </source>
</evidence>
<evidence type="ECO:0000256" key="3">
    <source>
        <dbReference type="ARBA" id="ARBA00012438"/>
    </source>
</evidence>
<dbReference type="CDD" id="cd16922">
    <property type="entry name" value="HATPase_EvgS-ArcB-TorS-like"/>
    <property type="match status" value="1"/>
</dbReference>
<dbReference type="InterPro" id="IPR005467">
    <property type="entry name" value="His_kinase_dom"/>
</dbReference>
<dbReference type="Pfam" id="PF00072">
    <property type="entry name" value="Response_reg"/>
    <property type="match status" value="1"/>
</dbReference>
<dbReference type="Pfam" id="PF02518">
    <property type="entry name" value="HATPase_c"/>
    <property type="match status" value="1"/>
</dbReference>
<dbReference type="SUPFAM" id="SSF56112">
    <property type="entry name" value="Protein kinase-like (PK-like)"/>
    <property type="match status" value="1"/>
</dbReference>
<comment type="caution">
    <text evidence="19">The sequence shown here is derived from an EMBL/GenBank/DDBJ whole genome shotgun (WGS) entry which is preliminary data.</text>
</comment>
<dbReference type="InterPro" id="IPR036097">
    <property type="entry name" value="HisK_dim/P_sf"/>
</dbReference>
<dbReference type="Gene3D" id="1.20.120.160">
    <property type="entry name" value="HPT domain"/>
    <property type="match status" value="1"/>
</dbReference>
<dbReference type="InterPro" id="IPR003594">
    <property type="entry name" value="HATPase_dom"/>
</dbReference>
<feature type="modified residue" description="4-aspartylphosphate" evidence="13">
    <location>
        <position position="2010"/>
    </location>
</feature>
<dbReference type="InterPro" id="IPR011009">
    <property type="entry name" value="Kinase-like_dom_sf"/>
</dbReference>
<feature type="domain" description="Histidine kinase" evidence="15">
    <location>
        <begin position="1701"/>
        <end position="1932"/>
    </location>
</feature>
<keyword evidence="11" id="KW-0902">Two-component regulatory system</keyword>
<keyword evidence="7" id="KW-0547">Nucleotide-binding</keyword>
<dbReference type="InterPro" id="IPR029016">
    <property type="entry name" value="GAF-like_dom_sf"/>
</dbReference>
<protein>
    <recommendedName>
        <fullName evidence="3">histidine kinase</fullName>
        <ecNumber evidence="3">2.7.13.3</ecNumber>
    </recommendedName>
</protein>
<dbReference type="InterPro" id="IPR001789">
    <property type="entry name" value="Sig_transdc_resp-reg_receiver"/>
</dbReference>
<dbReference type="PANTHER" id="PTHR43642:SF1">
    <property type="entry name" value="HYBRID SIGNAL TRANSDUCTION HISTIDINE KINASE G"/>
    <property type="match status" value="1"/>
</dbReference>
<dbReference type="InterPro" id="IPR004358">
    <property type="entry name" value="Sig_transdc_His_kin-like_C"/>
</dbReference>
<evidence type="ECO:0000313" key="20">
    <source>
        <dbReference type="Proteomes" id="UP000565262"/>
    </source>
</evidence>
<dbReference type="SMART" id="SM00448">
    <property type="entry name" value="REC"/>
    <property type="match status" value="1"/>
</dbReference>
<dbReference type="SUPFAM" id="SSF52172">
    <property type="entry name" value="CheY-like"/>
    <property type="match status" value="1"/>
</dbReference>
<comment type="catalytic activity">
    <reaction evidence="1">
        <text>ATP + protein L-histidine = ADP + protein N-phospho-L-histidine.</text>
        <dbReference type="EC" id="2.7.13.3"/>
    </reaction>
</comment>
<dbReference type="Pfam" id="PF00069">
    <property type="entry name" value="Pkinase"/>
    <property type="match status" value="1"/>
</dbReference>
<dbReference type="CDD" id="cd17546">
    <property type="entry name" value="REC_hyHK_CKI1_RcsC-like"/>
    <property type="match status" value="1"/>
</dbReference>
<dbReference type="InterPro" id="IPR053159">
    <property type="entry name" value="Hybrid_Histidine_Kinase"/>
</dbReference>
<dbReference type="SUPFAM" id="SSF47384">
    <property type="entry name" value="Homodimeric domain of signal transducing histidine kinase"/>
    <property type="match status" value="1"/>
</dbReference>
<dbReference type="Gene3D" id="3.30.565.10">
    <property type="entry name" value="Histidine kinase-like ATPase, C-terminal domain"/>
    <property type="match status" value="1"/>
</dbReference>
<dbReference type="InterPro" id="IPR000719">
    <property type="entry name" value="Prot_kinase_dom"/>
</dbReference>
<keyword evidence="10" id="KW-1133">Transmembrane helix</keyword>
<dbReference type="FunFam" id="3.30.565.10:FF:000010">
    <property type="entry name" value="Sensor histidine kinase RcsC"/>
    <property type="match status" value="1"/>
</dbReference>
<dbReference type="Pfam" id="PF01590">
    <property type="entry name" value="GAF"/>
    <property type="match status" value="1"/>
</dbReference>
<keyword evidence="12" id="KW-0472">Membrane</keyword>
<dbReference type="SUPFAM" id="SSF55874">
    <property type="entry name" value="ATPase domain of HSP90 chaperone/DNA topoisomerase II/histidine kinase"/>
    <property type="match status" value="1"/>
</dbReference>
<dbReference type="Gene3D" id="3.30.450.40">
    <property type="match status" value="1"/>
</dbReference>
<dbReference type="InterPro" id="IPR000014">
    <property type="entry name" value="PAS"/>
</dbReference>
<dbReference type="InterPro" id="IPR011006">
    <property type="entry name" value="CheY-like_superfamily"/>
</dbReference>
<evidence type="ECO:0000259" key="14">
    <source>
        <dbReference type="PROSITE" id="PS50011"/>
    </source>
</evidence>
<evidence type="ECO:0000313" key="19">
    <source>
        <dbReference type="EMBL" id="MBB1487999.1"/>
    </source>
</evidence>
<feature type="domain" description="PAS" evidence="17">
    <location>
        <begin position="1550"/>
        <end position="1593"/>
    </location>
</feature>
<organism evidence="19 20">
    <name type="scientific">Oceanospirillum sediminis</name>
    <dbReference type="NCBI Taxonomy" id="2760088"/>
    <lineage>
        <taxon>Bacteria</taxon>
        <taxon>Pseudomonadati</taxon>
        <taxon>Pseudomonadota</taxon>
        <taxon>Gammaproteobacteria</taxon>
        <taxon>Oceanospirillales</taxon>
        <taxon>Oceanospirillaceae</taxon>
        <taxon>Oceanospirillum</taxon>
    </lineage>
</organism>
<evidence type="ECO:0000256" key="13">
    <source>
        <dbReference type="PROSITE-ProRule" id="PRU00169"/>
    </source>
</evidence>
<dbReference type="PROSITE" id="PS50109">
    <property type="entry name" value="HIS_KIN"/>
    <property type="match status" value="1"/>
</dbReference>
<dbReference type="InterPro" id="IPR041664">
    <property type="entry name" value="AAA_16"/>
</dbReference>
<dbReference type="GO" id="GO:0000155">
    <property type="term" value="F:phosphorelay sensor kinase activity"/>
    <property type="evidence" value="ECO:0007669"/>
    <property type="project" value="InterPro"/>
</dbReference>
<keyword evidence="9" id="KW-0067">ATP-binding</keyword>
<dbReference type="Gene3D" id="1.10.510.10">
    <property type="entry name" value="Transferase(Phosphotransferase) domain 1"/>
    <property type="match status" value="1"/>
</dbReference>
<dbReference type="SMART" id="SM00388">
    <property type="entry name" value="HisKA"/>
    <property type="match status" value="1"/>
</dbReference>
<feature type="domain" description="Protein kinase" evidence="14">
    <location>
        <begin position="9"/>
        <end position="325"/>
    </location>
</feature>
<dbReference type="Gene3D" id="3.30.450.20">
    <property type="entry name" value="PAS domain"/>
    <property type="match status" value="1"/>
</dbReference>
<evidence type="ECO:0000256" key="5">
    <source>
        <dbReference type="ARBA" id="ARBA00022679"/>
    </source>
</evidence>
<evidence type="ECO:0000259" key="16">
    <source>
        <dbReference type="PROSITE" id="PS50110"/>
    </source>
</evidence>
<dbReference type="InterPro" id="IPR036641">
    <property type="entry name" value="HPT_dom_sf"/>
</dbReference>
<evidence type="ECO:0000256" key="6">
    <source>
        <dbReference type="ARBA" id="ARBA00022692"/>
    </source>
</evidence>
<keyword evidence="4 13" id="KW-0597">Phosphoprotein</keyword>
<keyword evidence="8" id="KW-0418">Kinase</keyword>
<dbReference type="InterPro" id="IPR003018">
    <property type="entry name" value="GAF"/>
</dbReference>
<dbReference type="EC" id="2.7.13.3" evidence="3"/>
<dbReference type="PROSITE" id="PS50112">
    <property type="entry name" value="PAS"/>
    <property type="match status" value="1"/>
</dbReference>
<dbReference type="PANTHER" id="PTHR43642">
    <property type="entry name" value="HYBRID SIGNAL TRANSDUCTION HISTIDINE KINASE G"/>
    <property type="match status" value="1"/>
</dbReference>
<evidence type="ECO:0000256" key="12">
    <source>
        <dbReference type="ARBA" id="ARBA00023136"/>
    </source>
</evidence>
<dbReference type="Gene3D" id="1.10.287.130">
    <property type="match status" value="1"/>
</dbReference>
<evidence type="ECO:0000259" key="17">
    <source>
        <dbReference type="PROSITE" id="PS50112"/>
    </source>
</evidence>
<dbReference type="GO" id="GO:0005524">
    <property type="term" value="F:ATP binding"/>
    <property type="evidence" value="ECO:0007669"/>
    <property type="project" value="UniProtKB-KW"/>
</dbReference>
<keyword evidence="5" id="KW-0808">Transferase</keyword>
<dbReference type="SUPFAM" id="SSF52540">
    <property type="entry name" value="P-loop containing nucleoside triphosphate hydrolases"/>
    <property type="match status" value="1"/>
</dbReference>
<dbReference type="PROSITE" id="PS50113">
    <property type="entry name" value="PAC"/>
    <property type="match status" value="1"/>
</dbReference>
<keyword evidence="6" id="KW-0812">Transmembrane</keyword>
<dbReference type="GO" id="GO:0016020">
    <property type="term" value="C:membrane"/>
    <property type="evidence" value="ECO:0007669"/>
    <property type="project" value="UniProtKB-SubCell"/>
</dbReference>
<dbReference type="Pfam" id="PF00512">
    <property type="entry name" value="HisKA"/>
    <property type="match status" value="1"/>
</dbReference>
<dbReference type="Pfam" id="PF13191">
    <property type="entry name" value="AAA_16"/>
    <property type="match status" value="1"/>
</dbReference>